<reference evidence="2" key="1">
    <citation type="submission" date="2020-05" db="EMBL/GenBank/DDBJ databases">
        <title>Mycena genomes resolve the evolution of fungal bioluminescence.</title>
        <authorList>
            <person name="Tsai I.J."/>
        </authorList>
    </citation>
    <scope>NUCLEOTIDE SEQUENCE</scope>
    <source>
        <strain evidence="2">CCC161011</strain>
    </source>
</reference>
<evidence type="ECO:0000313" key="3">
    <source>
        <dbReference type="Proteomes" id="UP000620124"/>
    </source>
</evidence>
<feature type="region of interest" description="Disordered" evidence="1">
    <location>
        <begin position="429"/>
        <end position="536"/>
    </location>
</feature>
<dbReference type="AlphaFoldDB" id="A0A8H7DEY2"/>
<feature type="compositionally biased region" description="Acidic residues" evidence="1">
    <location>
        <begin position="516"/>
        <end position="527"/>
    </location>
</feature>
<evidence type="ECO:0000313" key="2">
    <source>
        <dbReference type="EMBL" id="KAF7371875.1"/>
    </source>
</evidence>
<dbReference type="Proteomes" id="UP000620124">
    <property type="component" value="Unassembled WGS sequence"/>
</dbReference>
<accession>A0A8H7DEY2</accession>
<organism evidence="2 3">
    <name type="scientific">Mycena venus</name>
    <dbReference type="NCBI Taxonomy" id="2733690"/>
    <lineage>
        <taxon>Eukaryota</taxon>
        <taxon>Fungi</taxon>
        <taxon>Dikarya</taxon>
        <taxon>Basidiomycota</taxon>
        <taxon>Agaricomycotina</taxon>
        <taxon>Agaricomycetes</taxon>
        <taxon>Agaricomycetidae</taxon>
        <taxon>Agaricales</taxon>
        <taxon>Marasmiineae</taxon>
        <taxon>Mycenaceae</taxon>
        <taxon>Mycena</taxon>
    </lineage>
</organism>
<dbReference type="OrthoDB" id="3030933at2759"/>
<proteinExistence type="predicted"/>
<feature type="region of interest" description="Disordered" evidence="1">
    <location>
        <begin position="1"/>
        <end position="23"/>
    </location>
</feature>
<feature type="compositionally biased region" description="Basic and acidic residues" evidence="1">
    <location>
        <begin position="474"/>
        <end position="493"/>
    </location>
</feature>
<sequence>MSSPQDTPLPSLPPHPLHDSGPTTLRVWTKMSAREYKALGLGDDPVRHWVLAELYPLYVAAVQADSIGGSRENYVKTTLFDVFEDAWQFARKNYNIALYNATLTKMYNGSDASVKAEMEEHARRANEVIEAGPTPDDIAKNQETIDTAIVKKLKSLMGHGWTGHGDMVFFVRAGFVNRDNKIATLCLAVGPKYTVEPYASSREDEETKEFAEYAVKILSPAPPSEPTLVVDGAGNAMLPKIKTKNTPSETLRQLLKGYAAITHPEHTATSVVLVSADGSQVDLDNASREDLILFYNQVRKLRKAGTEVSVTVGTSKAPADGPDPQGEASCQPIASGGSGTAVNAVPTSGMTVLSTVSHANTPAHPEGSPTALVNPGPLPASISGDTATVLPDTTLPGACVAVTDIEPVVAPAVNAAAVGATVNDIQPQFASSESSLSPPAEHPEANNLYVGKRKRATHDDMSAGKSVKRQALMIKDKNLPTEPRRSTRSKDKASVPASKPLNKSGNIRGWKGFAAVDDDGNEVSPEEYEARRNVTV</sequence>
<evidence type="ECO:0000256" key="1">
    <source>
        <dbReference type="SAM" id="MobiDB-lite"/>
    </source>
</evidence>
<protein>
    <submittedName>
        <fullName evidence="2">Uncharacterized protein</fullName>
    </submittedName>
</protein>
<dbReference type="EMBL" id="JACAZI010000001">
    <property type="protein sequence ID" value="KAF7371875.1"/>
    <property type="molecule type" value="Genomic_DNA"/>
</dbReference>
<feature type="compositionally biased region" description="Low complexity" evidence="1">
    <location>
        <begin position="430"/>
        <end position="439"/>
    </location>
</feature>
<keyword evidence="3" id="KW-1185">Reference proteome</keyword>
<gene>
    <name evidence="2" type="ORF">MVEN_00044700</name>
</gene>
<name>A0A8H7DEY2_9AGAR</name>
<comment type="caution">
    <text evidence="2">The sequence shown here is derived from an EMBL/GenBank/DDBJ whole genome shotgun (WGS) entry which is preliminary data.</text>
</comment>